<feature type="signal peptide" evidence="1">
    <location>
        <begin position="1"/>
        <end position="22"/>
    </location>
</feature>
<feature type="chain" id="PRO_5044854118" evidence="1">
    <location>
        <begin position="23"/>
        <end position="83"/>
    </location>
</feature>
<accession>A0ABD2PGZ9</accession>
<dbReference type="AlphaFoldDB" id="A0ABD2PGZ9"/>
<comment type="caution">
    <text evidence="2">The sequence shown here is derived from an EMBL/GenBank/DDBJ whole genome shotgun (WGS) entry which is preliminary data.</text>
</comment>
<sequence>MFVTRVLRLISSFLILSRKLTPSIDLSIARCDLEFVGVCAGESHCLKTVCEDWHNTCLKRFPFEIWDFSRFQHMTQSSKCSPT</sequence>
<protein>
    <submittedName>
        <fullName evidence="2">Uncharacterized protein</fullName>
    </submittedName>
</protein>
<keyword evidence="3" id="KW-1185">Reference proteome</keyword>
<reference evidence="2 3" key="1">
    <citation type="journal article" date="2021" name="BMC Biol.">
        <title>Horizontally acquired antibacterial genes associated with adaptive radiation of ladybird beetles.</title>
        <authorList>
            <person name="Li H.S."/>
            <person name="Tang X.F."/>
            <person name="Huang Y.H."/>
            <person name="Xu Z.Y."/>
            <person name="Chen M.L."/>
            <person name="Du X.Y."/>
            <person name="Qiu B.Y."/>
            <person name="Chen P.T."/>
            <person name="Zhang W."/>
            <person name="Slipinski A."/>
            <person name="Escalona H.E."/>
            <person name="Waterhouse R.M."/>
            <person name="Zwick A."/>
            <person name="Pang H."/>
        </authorList>
    </citation>
    <scope>NUCLEOTIDE SEQUENCE [LARGE SCALE GENOMIC DNA]</scope>
    <source>
        <strain evidence="2">SYSU2018</strain>
    </source>
</reference>
<dbReference type="Proteomes" id="UP001516400">
    <property type="component" value="Unassembled WGS sequence"/>
</dbReference>
<gene>
    <name evidence="2" type="ORF">HHI36_023578</name>
</gene>
<organism evidence="2 3">
    <name type="scientific">Cryptolaemus montrouzieri</name>
    <dbReference type="NCBI Taxonomy" id="559131"/>
    <lineage>
        <taxon>Eukaryota</taxon>
        <taxon>Metazoa</taxon>
        <taxon>Ecdysozoa</taxon>
        <taxon>Arthropoda</taxon>
        <taxon>Hexapoda</taxon>
        <taxon>Insecta</taxon>
        <taxon>Pterygota</taxon>
        <taxon>Neoptera</taxon>
        <taxon>Endopterygota</taxon>
        <taxon>Coleoptera</taxon>
        <taxon>Polyphaga</taxon>
        <taxon>Cucujiformia</taxon>
        <taxon>Coccinelloidea</taxon>
        <taxon>Coccinellidae</taxon>
        <taxon>Scymninae</taxon>
        <taxon>Scymnini</taxon>
        <taxon>Cryptolaemus</taxon>
    </lineage>
</organism>
<evidence type="ECO:0000313" key="3">
    <source>
        <dbReference type="Proteomes" id="UP001516400"/>
    </source>
</evidence>
<keyword evidence="1" id="KW-0732">Signal</keyword>
<evidence type="ECO:0000256" key="1">
    <source>
        <dbReference type="SAM" id="SignalP"/>
    </source>
</evidence>
<name>A0ABD2PGZ9_9CUCU</name>
<proteinExistence type="predicted"/>
<evidence type="ECO:0000313" key="2">
    <source>
        <dbReference type="EMBL" id="KAL3290219.1"/>
    </source>
</evidence>
<dbReference type="EMBL" id="JABFTP020000186">
    <property type="protein sequence ID" value="KAL3290219.1"/>
    <property type="molecule type" value="Genomic_DNA"/>
</dbReference>